<proteinExistence type="predicted"/>
<comment type="caution">
    <text evidence="1">The sequence shown here is derived from an EMBL/GenBank/DDBJ whole genome shotgun (WGS) entry which is preliminary data.</text>
</comment>
<keyword evidence="2" id="KW-1185">Reference proteome</keyword>
<dbReference type="Gene3D" id="3.40.50.300">
    <property type="entry name" value="P-loop containing nucleotide triphosphate hydrolases"/>
    <property type="match status" value="1"/>
</dbReference>
<evidence type="ECO:0000313" key="1">
    <source>
        <dbReference type="EMBL" id="GAA1512353.1"/>
    </source>
</evidence>
<organism evidence="1 2">
    <name type="scientific">Kribbella lupini</name>
    <dbReference type="NCBI Taxonomy" id="291602"/>
    <lineage>
        <taxon>Bacteria</taxon>
        <taxon>Bacillati</taxon>
        <taxon>Actinomycetota</taxon>
        <taxon>Actinomycetes</taxon>
        <taxon>Propionibacteriales</taxon>
        <taxon>Kribbellaceae</taxon>
        <taxon>Kribbella</taxon>
    </lineage>
</organism>
<gene>
    <name evidence="1" type="ORF">GCM10009741_07400</name>
</gene>
<evidence type="ECO:0000313" key="2">
    <source>
        <dbReference type="Proteomes" id="UP001500363"/>
    </source>
</evidence>
<dbReference type="Proteomes" id="UP001500363">
    <property type="component" value="Unassembled WGS sequence"/>
</dbReference>
<accession>A0ABP4L1J3</accession>
<dbReference type="EMBL" id="BAAANC010000001">
    <property type="protein sequence ID" value="GAA1512353.1"/>
    <property type="molecule type" value="Genomic_DNA"/>
</dbReference>
<dbReference type="SUPFAM" id="SSF52540">
    <property type="entry name" value="P-loop containing nucleoside triphosphate hydrolases"/>
    <property type="match status" value="1"/>
</dbReference>
<dbReference type="InterPro" id="IPR027417">
    <property type="entry name" value="P-loop_NTPase"/>
</dbReference>
<protein>
    <submittedName>
        <fullName evidence="1">AAA family ATPase</fullName>
    </submittedName>
</protein>
<reference evidence="2" key="1">
    <citation type="journal article" date="2019" name="Int. J. Syst. Evol. Microbiol.">
        <title>The Global Catalogue of Microorganisms (GCM) 10K type strain sequencing project: providing services to taxonomists for standard genome sequencing and annotation.</title>
        <authorList>
            <consortium name="The Broad Institute Genomics Platform"/>
            <consortium name="The Broad Institute Genome Sequencing Center for Infectious Disease"/>
            <person name="Wu L."/>
            <person name="Ma J."/>
        </authorList>
    </citation>
    <scope>NUCLEOTIDE SEQUENCE [LARGE SCALE GENOMIC DNA]</scope>
    <source>
        <strain evidence="2">JCM 14303</strain>
    </source>
</reference>
<sequence>MSGVDLVIIFGPAAVGKMTVGHALCERTGFRLFHNHAIIEPMLEIFPFGSPPFARLVAEFRRRVIEEAAGSGLPGLVFTFVWDLNEPAEIDTIASYIEIAESHGGRGRLVELYSEQSERLARNGTPFRLERKASKRDLEFSQTNLLKMDADYTLNTGGSRTKAEDLIEQHDHVRIDNTHLTAQQTAERIVAAFGLGADGHH</sequence>
<name>A0ABP4L1J3_9ACTN</name>